<comment type="similarity">
    <text evidence="2">In the N-terminal section; belongs to the N-acetylglucosamine-1-phosphate uridyltransferase family.</text>
</comment>
<dbReference type="InterPro" id="IPR029044">
    <property type="entry name" value="Nucleotide-diphossugar_trans"/>
</dbReference>
<gene>
    <name evidence="10" type="ORF">IAD31_00350</name>
</gene>
<reference evidence="10" key="1">
    <citation type="submission" date="2020-10" db="EMBL/GenBank/DDBJ databases">
        <authorList>
            <person name="Gilroy R."/>
        </authorList>
    </citation>
    <scope>NUCLEOTIDE SEQUENCE</scope>
    <source>
        <strain evidence="10">ChiGjej2B2-12916</strain>
    </source>
</reference>
<organism evidence="10 11">
    <name type="scientific">Candidatus Enterenecus faecium</name>
    <dbReference type="NCBI Taxonomy" id="2840780"/>
    <lineage>
        <taxon>Bacteria</taxon>
        <taxon>Bacillati</taxon>
        <taxon>Bacillota</taxon>
        <taxon>Clostridia</taxon>
        <taxon>Eubacteriales</taxon>
        <taxon>Candidatus Enterenecus</taxon>
    </lineage>
</organism>
<protein>
    <submittedName>
        <fullName evidence="10">NTP transferase domain-containing protein</fullName>
    </submittedName>
</protein>
<dbReference type="InterPro" id="IPR025877">
    <property type="entry name" value="MobA-like_NTP_Trfase"/>
</dbReference>
<reference evidence="10" key="2">
    <citation type="journal article" date="2021" name="PeerJ">
        <title>Extensive microbial diversity within the chicken gut microbiome revealed by metagenomics and culture.</title>
        <authorList>
            <person name="Gilroy R."/>
            <person name="Ravi A."/>
            <person name="Getino M."/>
            <person name="Pursley I."/>
            <person name="Horton D.L."/>
            <person name="Alikhan N.F."/>
            <person name="Baker D."/>
            <person name="Gharbi K."/>
            <person name="Hall N."/>
            <person name="Watson M."/>
            <person name="Adriaenssens E.M."/>
            <person name="Foster-Nyarko E."/>
            <person name="Jarju S."/>
            <person name="Secka A."/>
            <person name="Antonio M."/>
            <person name="Oren A."/>
            <person name="Chaudhuri R.R."/>
            <person name="La Ragione R."/>
            <person name="Hildebrand F."/>
            <person name="Pallen M.J."/>
        </authorList>
    </citation>
    <scope>NUCLEOTIDE SEQUENCE</scope>
    <source>
        <strain evidence="10">ChiGjej2B2-12916</strain>
    </source>
</reference>
<dbReference type="GO" id="GO:0019134">
    <property type="term" value="F:glucosamine-1-phosphate N-acetyltransferase activity"/>
    <property type="evidence" value="ECO:0007669"/>
    <property type="project" value="UniProtKB-EC"/>
</dbReference>
<dbReference type="PANTHER" id="PTHR43584:SF3">
    <property type="entry name" value="BIFUNCTIONAL PROTEIN GLMU"/>
    <property type="match status" value="1"/>
</dbReference>
<dbReference type="Gene3D" id="3.90.550.10">
    <property type="entry name" value="Spore Coat Polysaccharide Biosynthesis Protein SpsA, Chain A"/>
    <property type="match status" value="1"/>
</dbReference>
<name>A0A9D0YQM3_9FIRM</name>
<evidence type="ECO:0000256" key="8">
    <source>
        <dbReference type="ARBA" id="ARBA00049628"/>
    </source>
</evidence>
<comment type="catalytic activity">
    <reaction evidence="7">
        <text>N-acetyl-alpha-D-glucosamine 1-phosphate + UTP + H(+) = UDP-N-acetyl-alpha-D-glucosamine + diphosphate</text>
        <dbReference type="Rhea" id="RHEA:13509"/>
        <dbReference type="ChEBI" id="CHEBI:15378"/>
        <dbReference type="ChEBI" id="CHEBI:33019"/>
        <dbReference type="ChEBI" id="CHEBI:46398"/>
        <dbReference type="ChEBI" id="CHEBI:57705"/>
        <dbReference type="ChEBI" id="CHEBI:57776"/>
        <dbReference type="EC" id="2.7.7.23"/>
    </reaction>
</comment>
<evidence type="ECO:0000256" key="1">
    <source>
        <dbReference type="ARBA" id="ARBA00007707"/>
    </source>
</evidence>
<comment type="catalytic activity">
    <reaction evidence="6">
        <text>alpha-D-glucosamine 1-phosphate + acetyl-CoA = N-acetyl-alpha-D-glucosamine 1-phosphate + CoA + H(+)</text>
        <dbReference type="Rhea" id="RHEA:13725"/>
        <dbReference type="ChEBI" id="CHEBI:15378"/>
        <dbReference type="ChEBI" id="CHEBI:57287"/>
        <dbReference type="ChEBI" id="CHEBI:57288"/>
        <dbReference type="ChEBI" id="CHEBI:57776"/>
        <dbReference type="ChEBI" id="CHEBI:58516"/>
        <dbReference type="EC" id="2.3.1.157"/>
    </reaction>
</comment>
<comment type="function">
    <text evidence="8">Catalyzes the last two sequential reactions in the de novo biosynthetic pathway for UDP-N-acetylglucosamine (UDP-GlcNAc). The C-terminal domain catalyzes the transfer of acetyl group from acetyl coenzyme A to glucosamine-1-phosphate (GlcN-1-P) to produce N-acetylglucosamine-1-phosphate (GlcNAc-1-P), which is converted into UDP-GlcNAc by the transfer of uridine 5-monophosphate (from uridine 5-triphosphate), a reaction catalyzed by the N-terminal domain.</text>
</comment>
<dbReference type="Pfam" id="PF12804">
    <property type="entry name" value="NTP_transf_3"/>
    <property type="match status" value="1"/>
</dbReference>
<dbReference type="CDD" id="cd02540">
    <property type="entry name" value="GT2_GlmU_N_bac"/>
    <property type="match status" value="1"/>
</dbReference>
<comment type="similarity">
    <text evidence="1">In the C-terminal section; belongs to the transferase hexapeptide repeat family.</text>
</comment>
<evidence type="ECO:0000256" key="2">
    <source>
        <dbReference type="ARBA" id="ARBA00007947"/>
    </source>
</evidence>
<evidence type="ECO:0000256" key="3">
    <source>
        <dbReference type="ARBA" id="ARBA00022679"/>
    </source>
</evidence>
<dbReference type="GO" id="GO:0003977">
    <property type="term" value="F:UDP-N-acetylglucosamine diphosphorylase activity"/>
    <property type="evidence" value="ECO:0007669"/>
    <property type="project" value="UniProtKB-EC"/>
</dbReference>
<keyword evidence="4" id="KW-0548">Nucleotidyltransferase</keyword>
<dbReference type="SUPFAM" id="SSF53448">
    <property type="entry name" value="Nucleotide-diphospho-sugar transferases"/>
    <property type="match status" value="1"/>
</dbReference>
<evidence type="ECO:0000259" key="9">
    <source>
        <dbReference type="Pfam" id="PF12804"/>
    </source>
</evidence>
<keyword evidence="3 10" id="KW-0808">Transferase</keyword>
<proteinExistence type="inferred from homology"/>
<evidence type="ECO:0000256" key="4">
    <source>
        <dbReference type="ARBA" id="ARBA00022695"/>
    </source>
</evidence>
<evidence type="ECO:0000256" key="6">
    <source>
        <dbReference type="ARBA" id="ARBA00048247"/>
    </source>
</evidence>
<dbReference type="Proteomes" id="UP000886879">
    <property type="component" value="Unassembled WGS sequence"/>
</dbReference>
<evidence type="ECO:0000313" key="10">
    <source>
        <dbReference type="EMBL" id="HIQ60042.1"/>
    </source>
</evidence>
<comment type="caution">
    <text evidence="10">The sequence shown here is derived from an EMBL/GenBank/DDBJ whole genome shotgun (WGS) entry which is preliminary data.</text>
</comment>
<feature type="domain" description="MobA-like NTP transferase" evidence="9">
    <location>
        <begin position="7"/>
        <end position="134"/>
    </location>
</feature>
<sequence>MAEKIQAVVLAAGKGTRLQTEGIDLPKVLREADGKPLLHYVLKSLNFLPKEDTILVVGWMGDKVRARFPEYPSVEQEVLNGTGGAVRYAAPLLTDPDSHVLICCGDTPLMRRETFESLIRTHLESGCACTMLSAHLEEGGNYGRILRNPDGTFAAIVEAKDCTPEQAAITEVNVATYVFRVGDLLAWLDKLTTDNAQGEYYLTDVPALIAQAGGKVALCDTCSPLEMLGVNTVEQLQQVEDVLRKGW</sequence>
<dbReference type="PANTHER" id="PTHR43584">
    <property type="entry name" value="NUCLEOTIDYL TRANSFERASE"/>
    <property type="match status" value="1"/>
</dbReference>
<dbReference type="AlphaFoldDB" id="A0A9D0YQM3"/>
<evidence type="ECO:0000313" key="11">
    <source>
        <dbReference type="Proteomes" id="UP000886879"/>
    </source>
</evidence>
<accession>A0A9D0YQM3</accession>
<evidence type="ECO:0000256" key="7">
    <source>
        <dbReference type="ARBA" id="ARBA00048493"/>
    </source>
</evidence>
<evidence type="ECO:0000256" key="5">
    <source>
        <dbReference type="ARBA" id="ARBA00023315"/>
    </source>
</evidence>
<dbReference type="InterPro" id="IPR050065">
    <property type="entry name" value="GlmU-like"/>
</dbReference>
<keyword evidence="5" id="KW-0012">Acyltransferase</keyword>
<dbReference type="EMBL" id="DVFO01000002">
    <property type="protein sequence ID" value="HIQ60042.1"/>
    <property type="molecule type" value="Genomic_DNA"/>
</dbReference>